<keyword evidence="13" id="KW-1185">Reference proteome</keyword>
<dbReference type="SUPFAM" id="SSF53613">
    <property type="entry name" value="Ribokinase-like"/>
    <property type="match status" value="1"/>
</dbReference>
<evidence type="ECO:0000256" key="8">
    <source>
        <dbReference type="ARBA" id="ARBA00022840"/>
    </source>
</evidence>
<evidence type="ECO:0000256" key="3">
    <source>
        <dbReference type="ARBA" id="ARBA00004868"/>
    </source>
</evidence>
<keyword evidence="7 11" id="KW-0418">Kinase</keyword>
<keyword evidence="10 11" id="KW-0784">Thiamine biosynthesis</keyword>
<comment type="similarity">
    <text evidence="11">Belongs to the Thz kinase family.</text>
</comment>
<dbReference type="Proteomes" id="UP000003100">
    <property type="component" value="Unassembled WGS sequence"/>
</dbReference>
<protein>
    <recommendedName>
        <fullName evidence="11">Hydroxyethylthiazole kinase</fullName>
        <ecNumber evidence="11">2.7.1.50</ecNumber>
    </recommendedName>
    <alternativeName>
        <fullName evidence="11">4-methyl-5-beta-hydroxyethylthiazole kinase</fullName>
        <shortName evidence="11">TH kinase</shortName>
        <shortName evidence="11">Thz kinase</shortName>
    </alternativeName>
</protein>
<organism evidence="12 13">
    <name type="scientific">Blautia hydrogenotrophica (strain DSM 10507 / JCM 14656 / S5a33)</name>
    <name type="common">Ruminococcus hydrogenotrophicus</name>
    <dbReference type="NCBI Taxonomy" id="476272"/>
    <lineage>
        <taxon>Bacteria</taxon>
        <taxon>Bacillati</taxon>
        <taxon>Bacillota</taxon>
        <taxon>Clostridia</taxon>
        <taxon>Lachnospirales</taxon>
        <taxon>Lachnospiraceae</taxon>
        <taxon>Blautia</taxon>
    </lineage>
</organism>
<feature type="binding site" evidence="11">
    <location>
        <position position="48"/>
    </location>
    <ligand>
        <name>substrate</name>
    </ligand>
</feature>
<evidence type="ECO:0000256" key="10">
    <source>
        <dbReference type="ARBA" id="ARBA00022977"/>
    </source>
</evidence>
<dbReference type="EC" id="2.7.1.50" evidence="11"/>
<evidence type="ECO:0000313" key="12">
    <source>
        <dbReference type="EMBL" id="EEG50898.1"/>
    </source>
</evidence>
<dbReference type="InterPro" id="IPR029056">
    <property type="entry name" value="Ribokinase-like"/>
</dbReference>
<comment type="function">
    <text evidence="11">Catalyzes the phosphorylation of the hydroxyl group of 4-methyl-5-beta-hydroxyethylthiazole (THZ).</text>
</comment>
<dbReference type="NCBIfam" id="NF006830">
    <property type="entry name" value="PRK09355.1"/>
    <property type="match status" value="1"/>
</dbReference>
<dbReference type="GO" id="GO:0009229">
    <property type="term" value="P:thiamine diphosphate biosynthetic process"/>
    <property type="evidence" value="ECO:0007669"/>
    <property type="project" value="UniProtKB-UniRule"/>
</dbReference>
<gene>
    <name evidence="11" type="primary">thiM</name>
    <name evidence="12" type="ORF">RUMHYD_00192</name>
</gene>
<proteinExistence type="inferred from homology"/>
<dbReference type="Gene3D" id="3.40.1190.20">
    <property type="match status" value="1"/>
</dbReference>
<dbReference type="eggNOG" id="COG2145">
    <property type="taxonomic scope" value="Bacteria"/>
</dbReference>
<evidence type="ECO:0000313" key="13">
    <source>
        <dbReference type="Proteomes" id="UP000003100"/>
    </source>
</evidence>
<dbReference type="PRINTS" id="PR01099">
    <property type="entry name" value="HYETHTZKNASE"/>
</dbReference>
<dbReference type="HAMAP" id="MF_00228">
    <property type="entry name" value="Thz_kinase"/>
    <property type="match status" value="1"/>
</dbReference>
<evidence type="ECO:0000256" key="5">
    <source>
        <dbReference type="ARBA" id="ARBA00022723"/>
    </source>
</evidence>
<comment type="cofactor">
    <cofactor evidence="2 11">
        <name>Mg(2+)</name>
        <dbReference type="ChEBI" id="CHEBI:18420"/>
    </cofactor>
</comment>
<dbReference type="GO" id="GO:0004417">
    <property type="term" value="F:hydroxyethylthiazole kinase activity"/>
    <property type="evidence" value="ECO:0007669"/>
    <property type="project" value="UniProtKB-UniRule"/>
</dbReference>
<reference evidence="12 13" key="2">
    <citation type="submission" date="2009-02" db="EMBL/GenBank/DDBJ databases">
        <title>Draft genome sequence of Blautia hydrogenotrophica DSM 10507 (Ruminococcus hydrogenotrophicus DSM 10507).</title>
        <authorList>
            <person name="Sudarsanam P."/>
            <person name="Ley R."/>
            <person name="Guruge J."/>
            <person name="Turnbaugh P.J."/>
            <person name="Mahowald M."/>
            <person name="Liep D."/>
            <person name="Gordon J."/>
        </authorList>
    </citation>
    <scope>NUCLEOTIDE SEQUENCE [LARGE SCALE GENOMIC DNA]</scope>
    <source>
        <strain evidence="13">DSM 10507 / JCM 14656 / S5a33</strain>
    </source>
</reference>
<keyword evidence="8 11" id="KW-0067">ATP-binding</keyword>
<comment type="pathway">
    <text evidence="3 11">Cofactor biosynthesis; thiamine diphosphate biosynthesis; 4-methyl-5-(2-phosphoethyl)-thiazole from 5-(2-hydroxyethyl)-4-methylthiazole: step 1/1.</text>
</comment>
<feature type="binding site" evidence="11">
    <location>
        <position position="202"/>
    </location>
    <ligand>
        <name>substrate</name>
    </ligand>
</feature>
<sequence length="279" mass="29600">MEATIMYDFITPLHCVRQNQPLIQCITNFVTVNDCANIILATGGSPSMSQDIREVEESVSGADALVCNLGAIDFTASMVAAGKKANQLKKPVILDPVAAGTTQLRREASRTLLEQVHFSVIRGNASEIRFLSGQQSSGSGVDVSPKDAATIDNLPDVLEMTRSLARKAGSVIVLSGALDVISDGTRSVVLHNGCPTMARITGSGCMLTALIGAFCAATPEDLFCAAVSATAAMGVCGELAEKRRLTNQTGNATFRTDLIDAMFNLTEIQLREGIHYELF</sequence>
<reference evidence="12 13" key="1">
    <citation type="submission" date="2009-01" db="EMBL/GenBank/DDBJ databases">
        <authorList>
            <person name="Fulton L."/>
            <person name="Clifton S."/>
            <person name="Fulton B."/>
            <person name="Xu J."/>
            <person name="Minx P."/>
            <person name="Pepin K.H."/>
            <person name="Johnson M."/>
            <person name="Bhonagiri V."/>
            <person name="Nash W.E."/>
            <person name="Mardis E.R."/>
            <person name="Wilson R.K."/>
        </authorList>
    </citation>
    <scope>NUCLEOTIDE SEQUENCE [LARGE SCALE GENOMIC DNA]</scope>
    <source>
        <strain evidence="13">DSM 10507 / JCM 14656 / S5a33</strain>
    </source>
</reference>
<name>C0CH79_BLAHS</name>
<evidence type="ECO:0000256" key="9">
    <source>
        <dbReference type="ARBA" id="ARBA00022842"/>
    </source>
</evidence>
<dbReference type="GO" id="GO:0009228">
    <property type="term" value="P:thiamine biosynthetic process"/>
    <property type="evidence" value="ECO:0007669"/>
    <property type="project" value="UniProtKB-KW"/>
</dbReference>
<evidence type="ECO:0000256" key="11">
    <source>
        <dbReference type="HAMAP-Rule" id="MF_00228"/>
    </source>
</evidence>
<dbReference type="Pfam" id="PF02110">
    <property type="entry name" value="HK"/>
    <property type="match status" value="1"/>
</dbReference>
<evidence type="ECO:0000256" key="1">
    <source>
        <dbReference type="ARBA" id="ARBA00001771"/>
    </source>
</evidence>
<evidence type="ECO:0000256" key="2">
    <source>
        <dbReference type="ARBA" id="ARBA00001946"/>
    </source>
</evidence>
<evidence type="ECO:0000256" key="7">
    <source>
        <dbReference type="ARBA" id="ARBA00022777"/>
    </source>
</evidence>
<dbReference type="PATRIC" id="fig|476272.21.peg.3198"/>
<keyword evidence="4 11" id="KW-0808">Transferase</keyword>
<dbReference type="HOGENOM" id="CLU_019943_0_0_9"/>
<accession>C0CH79</accession>
<dbReference type="InterPro" id="IPR000417">
    <property type="entry name" value="Hyethyz_kinase"/>
</dbReference>
<dbReference type="AlphaFoldDB" id="C0CH79"/>
<keyword evidence="5 11" id="KW-0479">Metal-binding</keyword>
<evidence type="ECO:0000256" key="4">
    <source>
        <dbReference type="ARBA" id="ARBA00022679"/>
    </source>
</evidence>
<keyword evidence="6 11" id="KW-0547">Nucleotide-binding</keyword>
<dbReference type="UniPathway" id="UPA00060">
    <property type="reaction ID" value="UER00139"/>
</dbReference>
<keyword evidence="9 11" id="KW-0460">Magnesium</keyword>
<dbReference type="GO" id="GO:0000287">
    <property type="term" value="F:magnesium ion binding"/>
    <property type="evidence" value="ECO:0007669"/>
    <property type="project" value="UniProtKB-UniRule"/>
</dbReference>
<dbReference type="CDD" id="cd01170">
    <property type="entry name" value="THZ_kinase"/>
    <property type="match status" value="1"/>
</dbReference>
<feature type="binding site" evidence="11">
    <location>
        <position position="175"/>
    </location>
    <ligand>
        <name>ATP</name>
        <dbReference type="ChEBI" id="CHEBI:30616"/>
    </ligand>
</feature>
<evidence type="ECO:0000256" key="6">
    <source>
        <dbReference type="ARBA" id="ARBA00022741"/>
    </source>
</evidence>
<dbReference type="GO" id="GO:0005524">
    <property type="term" value="F:ATP binding"/>
    <property type="evidence" value="ECO:0007669"/>
    <property type="project" value="UniProtKB-UniRule"/>
</dbReference>
<feature type="binding site" evidence="11">
    <location>
        <position position="122"/>
    </location>
    <ligand>
        <name>ATP</name>
        <dbReference type="ChEBI" id="CHEBI:30616"/>
    </ligand>
</feature>
<comment type="catalytic activity">
    <reaction evidence="1 11">
        <text>5-(2-hydroxyethyl)-4-methylthiazole + ATP = 4-methyl-5-(2-phosphooxyethyl)-thiazole + ADP + H(+)</text>
        <dbReference type="Rhea" id="RHEA:24212"/>
        <dbReference type="ChEBI" id="CHEBI:15378"/>
        <dbReference type="ChEBI" id="CHEBI:17957"/>
        <dbReference type="ChEBI" id="CHEBI:30616"/>
        <dbReference type="ChEBI" id="CHEBI:58296"/>
        <dbReference type="ChEBI" id="CHEBI:456216"/>
        <dbReference type="EC" id="2.7.1.50"/>
    </reaction>
</comment>
<dbReference type="EMBL" id="ACBZ01000004">
    <property type="protein sequence ID" value="EEG50898.1"/>
    <property type="molecule type" value="Genomic_DNA"/>
</dbReference>
<dbReference type="PIRSF" id="PIRSF000513">
    <property type="entry name" value="Thz_kinase"/>
    <property type="match status" value="1"/>
</dbReference>